<dbReference type="InterPro" id="IPR003781">
    <property type="entry name" value="CoA-bd"/>
</dbReference>
<dbReference type="Pfam" id="PF19045">
    <property type="entry name" value="Ligase_CoA_2"/>
    <property type="match status" value="1"/>
</dbReference>
<gene>
    <name evidence="6" type="ORF">ENT43_04095</name>
</gene>
<dbReference type="Gene3D" id="3.40.50.720">
    <property type="entry name" value="NAD(P)-binding Rossmann-like Domain"/>
    <property type="match status" value="1"/>
</dbReference>
<organism evidence="6">
    <name type="scientific">candidate division CPR3 bacterium</name>
    <dbReference type="NCBI Taxonomy" id="2268181"/>
    <lineage>
        <taxon>Bacteria</taxon>
        <taxon>Bacteria division CPR3</taxon>
    </lineage>
</organism>
<dbReference type="Pfam" id="PF13380">
    <property type="entry name" value="CoA_binding_2"/>
    <property type="match status" value="1"/>
</dbReference>
<evidence type="ECO:0000256" key="3">
    <source>
        <dbReference type="ARBA" id="ARBA00022840"/>
    </source>
</evidence>
<comment type="caution">
    <text evidence="6">The sequence shown here is derived from an EMBL/GenBank/DDBJ whole genome shotgun (WGS) entry which is preliminary data.</text>
</comment>
<dbReference type="InterPro" id="IPR013815">
    <property type="entry name" value="ATP_grasp_subdomain_1"/>
</dbReference>
<dbReference type="PANTHER" id="PTHR43334">
    <property type="entry name" value="ACETATE--COA LIGASE [ADP-FORMING]"/>
    <property type="match status" value="1"/>
</dbReference>
<keyword evidence="1" id="KW-0436">Ligase</keyword>
<evidence type="ECO:0000256" key="2">
    <source>
        <dbReference type="ARBA" id="ARBA00022741"/>
    </source>
</evidence>
<sequence length="697" mass="76441">MKKNIFKPRSIAIIGASEKRKKLGYQVLKNIIDGGYKGKIYPVNINPKQKKILGLKSYTSVLKIPGKIDAAVFLIPSTFVASALEECGKKKVKLAVVISAGFKEIGDKGIGLEKEILKIGKKYKTKILGPNCLGYIDTSINLNASFAPSYPKKGSIAVVSQSGAICTAILDWASKSNVGFSKFFSLGNKSDITEIDLFSYLSKDEETDVIISYLENIAEGKEFRNIATKTSIKKPLIILKAGVSEKGAAAISSHTGSLAGSDQAVTALFKQSGVIRANSLEDMFDWAESFSTLKKPLGNKVAIITNAGGPGVMTTDAIEQTKLELANLDEETIKKLKKVLPPSANTHNPIDIIGDADAIRYKKSLDIIEKDKNVDSILLLLTPQTSTQIKETAKLILKKIKTSEKTIVPIFMGGKKVNTGIDIFEKNSKGVFEYPERAVKALEKISFCQSCEMGIRKIYPPKKIRVSPDTKYKVKNILQSSDKLIAGSPADFILNKYKIPIVKSAFAKNKKEASIFSKKIGFPVVFKIDSPDIIHKSDVGGVVVGIKNEKDSGKAYDAIIKNVRKSKPRAKINGVIIYEMISGGMDFYIGAKRDPQYGPMIGFGLGGIYVEILKDVSFRLAPLSEFDIEKMLGELRSTKIIEGARGKKALYKKGIIDTLIKISNLMINHPEIKELDINPLKVFEDRVIALDNRFILE</sequence>
<keyword evidence="2" id="KW-0547">Nucleotide-binding</keyword>
<dbReference type="EMBL" id="DSYQ01000026">
    <property type="protein sequence ID" value="HGT71414.1"/>
    <property type="molecule type" value="Genomic_DNA"/>
</dbReference>
<evidence type="ECO:0000256" key="1">
    <source>
        <dbReference type="ARBA" id="ARBA00022598"/>
    </source>
</evidence>
<dbReference type="SUPFAM" id="SSF56059">
    <property type="entry name" value="Glutathione synthetase ATP-binding domain-like"/>
    <property type="match status" value="1"/>
</dbReference>
<dbReference type="SMART" id="SM00881">
    <property type="entry name" value="CoA_binding"/>
    <property type="match status" value="1"/>
</dbReference>
<protein>
    <submittedName>
        <fullName evidence="6">CoA-binding protein</fullName>
    </submittedName>
</protein>
<keyword evidence="3" id="KW-0067">ATP-binding</keyword>
<feature type="domain" description="CoA-binding" evidence="5">
    <location>
        <begin position="5"/>
        <end position="102"/>
    </location>
</feature>
<dbReference type="Gene3D" id="3.30.1490.20">
    <property type="entry name" value="ATP-grasp fold, A domain"/>
    <property type="match status" value="1"/>
</dbReference>
<proteinExistence type="inferred from homology"/>
<dbReference type="InterPro" id="IPR016102">
    <property type="entry name" value="Succinyl-CoA_synth-like"/>
</dbReference>
<dbReference type="SUPFAM" id="SSF51735">
    <property type="entry name" value="NAD(P)-binding Rossmann-fold domains"/>
    <property type="match status" value="1"/>
</dbReference>
<dbReference type="PANTHER" id="PTHR43334:SF1">
    <property type="entry name" value="3-HYDROXYPROPIONATE--COA LIGASE [ADP-FORMING]"/>
    <property type="match status" value="1"/>
</dbReference>
<reference evidence="6" key="1">
    <citation type="journal article" date="2020" name="mSystems">
        <title>Genome- and Community-Level Interaction Insights into Carbon Utilization and Element Cycling Functions of Hydrothermarchaeota in Hydrothermal Sediment.</title>
        <authorList>
            <person name="Zhou Z."/>
            <person name="Liu Y."/>
            <person name="Xu W."/>
            <person name="Pan J."/>
            <person name="Luo Z.H."/>
            <person name="Li M."/>
        </authorList>
    </citation>
    <scope>NUCLEOTIDE SEQUENCE [LARGE SCALE GENOMIC DNA]</scope>
    <source>
        <strain evidence="6">SpSt-579</strain>
    </source>
</reference>
<evidence type="ECO:0000259" key="5">
    <source>
        <dbReference type="SMART" id="SM00881"/>
    </source>
</evidence>
<evidence type="ECO:0000256" key="4">
    <source>
        <dbReference type="ARBA" id="ARBA00060888"/>
    </source>
</evidence>
<comment type="similarity">
    <text evidence="4">In the N-terminal section; belongs to the acetate CoA ligase alpha subunit family.</text>
</comment>
<dbReference type="GO" id="GO:0005524">
    <property type="term" value="F:ATP binding"/>
    <property type="evidence" value="ECO:0007669"/>
    <property type="project" value="UniProtKB-KW"/>
</dbReference>
<accession>A0A7C4M2Y5</accession>
<dbReference type="Gene3D" id="3.40.50.261">
    <property type="entry name" value="Succinyl-CoA synthetase domains"/>
    <property type="match status" value="2"/>
</dbReference>
<dbReference type="Pfam" id="PF13607">
    <property type="entry name" value="Succ_CoA_lig"/>
    <property type="match status" value="1"/>
</dbReference>
<dbReference type="InterPro" id="IPR051538">
    <property type="entry name" value="Acyl-CoA_Synth/Transferase"/>
</dbReference>
<dbReference type="AlphaFoldDB" id="A0A7C4M2Y5"/>
<name>A0A7C4M2Y5_UNCC3</name>
<dbReference type="SUPFAM" id="SSF52210">
    <property type="entry name" value="Succinyl-CoA synthetase domains"/>
    <property type="match status" value="2"/>
</dbReference>
<dbReference type="InterPro" id="IPR032875">
    <property type="entry name" value="Succ_CoA_lig_flav_dom"/>
</dbReference>
<dbReference type="GO" id="GO:0043758">
    <property type="term" value="F:acetate-CoA ligase (ADP-forming) activity"/>
    <property type="evidence" value="ECO:0007669"/>
    <property type="project" value="InterPro"/>
</dbReference>
<dbReference type="Gene3D" id="3.30.470.20">
    <property type="entry name" value="ATP-grasp fold, B domain"/>
    <property type="match status" value="1"/>
</dbReference>
<dbReference type="Pfam" id="PF13549">
    <property type="entry name" value="ATP-grasp_5"/>
    <property type="match status" value="1"/>
</dbReference>
<dbReference type="InterPro" id="IPR036291">
    <property type="entry name" value="NAD(P)-bd_dom_sf"/>
</dbReference>
<evidence type="ECO:0000313" key="6">
    <source>
        <dbReference type="EMBL" id="HGT71414.1"/>
    </source>
</evidence>
<dbReference type="FunFam" id="3.30.1490.20:FF:000020">
    <property type="entry name" value="Protein lysine acetyltransferase"/>
    <property type="match status" value="1"/>
</dbReference>
<dbReference type="InterPro" id="IPR043938">
    <property type="entry name" value="Ligase_CoA_dom"/>
</dbReference>